<organism evidence="1 2">
    <name type="scientific">Leifsonia naganoensis</name>
    <dbReference type="NCBI Taxonomy" id="150025"/>
    <lineage>
        <taxon>Bacteria</taxon>
        <taxon>Bacillati</taxon>
        <taxon>Actinomycetota</taxon>
        <taxon>Actinomycetes</taxon>
        <taxon>Micrococcales</taxon>
        <taxon>Microbacteriaceae</taxon>
        <taxon>Leifsonia</taxon>
    </lineage>
</organism>
<reference evidence="1 2" key="1">
    <citation type="submission" date="2020-07" db="EMBL/GenBank/DDBJ databases">
        <title>Sequencing the genomes of 1000 actinobacteria strains.</title>
        <authorList>
            <person name="Klenk H.-P."/>
        </authorList>
    </citation>
    <scope>NUCLEOTIDE SEQUENCE [LARGE SCALE GENOMIC DNA]</scope>
    <source>
        <strain evidence="1 2">DSM 15166</strain>
    </source>
</reference>
<proteinExistence type="predicted"/>
<name>A0A853DS42_9MICO</name>
<evidence type="ECO:0000313" key="2">
    <source>
        <dbReference type="Proteomes" id="UP000521075"/>
    </source>
</evidence>
<keyword evidence="2" id="KW-1185">Reference proteome</keyword>
<dbReference type="AlphaFoldDB" id="A0A853DS42"/>
<accession>A0A853DS42</accession>
<protein>
    <recommendedName>
        <fullName evidence="3">Lipocalin-like domain-containing protein</fullName>
    </recommendedName>
</protein>
<sequence length="97" mass="10401">MSVLGTWSIAMKSPFGEQKFDLTFTDDPPRAVMSGNGDDTTEVDNVVFDGDTATFTQDVASPMKLHIVWTVEVEDDALSGTAKAGMFPAQKVAGTRV</sequence>
<dbReference type="RefSeq" id="WP_179700207.1">
    <property type="nucleotide sequence ID" value="NZ_BAAAHA010000004.1"/>
</dbReference>
<evidence type="ECO:0008006" key="3">
    <source>
        <dbReference type="Google" id="ProtNLM"/>
    </source>
</evidence>
<evidence type="ECO:0000313" key="1">
    <source>
        <dbReference type="EMBL" id="NYK09191.1"/>
    </source>
</evidence>
<comment type="caution">
    <text evidence="1">The sequence shown here is derived from an EMBL/GenBank/DDBJ whole genome shotgun (WGS) entry which is preliminary data.</text>
</comment>
<dbReference type="Proteomes" id="UP000521075">
    <property type="component" value="Unassembled WGS sequence"/>
</dbReference>
<dbReference type="EMBL" id="JACCHJ010000001">
    <property type="protein sequence ID" value="NYK09191.1"/>
    <property type="molecule type" value="Genomic_DNA"/>
</dbReference>
<gene>
    <name evidence="1" type="ORF">HNR14_001072</name>
</gene>